<name>A0A0V0QEP3_PSEPJ</name>
<feature type="region of interest" description="Disordered" evidence="1">
    <location>
        <begin position="678"/>
        <end position="717"/>
    </location>
</feature>
<dbReference type="PANTHER" id="PTHR43668">
    <property type="entry name" value="ALLANTOINASE"/>
    <property type="match status" value="1"/>
</dbReference>
<dbReference type="InterPro" id="IPR032466">
    <property type="entry name" value="Metal_Hydrolase"/>
</dbReference>
<dbReference type="InterPro" id="IPR006680">
    <property type="entry name" value="Amidohydro-rel"/>
</dbReference>
<keyword evidence="3" id="KW-0378">Hydrolase</keyword>
<dbReference type="Gene3D" id="3.20.20.140">
    <property type="entry name" value="Metal-dependent hydrolases"/>
    <property type="match status" value="2"/>
</dbReference>
<feature type="compositionally biased region" description="Polar residues" evidence="1">
    <location>
        <begin position="523"/>
        <end position="535"/>
    </location>
</feature>
<feature type="domain" description="Amidohydrolase-related" evidence="2">
    <location>
        <begin position="1068"/>
        <end position="1127"/>
    </location>
</feature>
<evidence type="ECO:0000313" key="4">
    <source>
        <dbReference type="Proteomes" id="UP000054937"/>
    </source>
</evidence>
<sequence>MHNIKEFYIHSEHVVLKEGLKAAVIHIKDKKINKIIIETEQNQDEIQQLKKQKDIIFLDYHKRYIMPGIIDTNFYSNAGFEQDNQKWYQIQKITRLALIGGVTTIINQPILTHQEWDQTNKIVRKKSNQQDQFENPDTQDEVLNQEAIVKPIKTFNYKKKIELLKSYSSLDFGMIGVLIPRKTYNNEEQQSYEKQDNANLINNFDFQLINNHKVQKELYLEMKAHLEDFLGLKIYISPPIQPGIQHFQNTQQLLAAIQDMQNLNLRKNVYLIHPFKQKGDKDLNVTSPLRQKNLKLRLSSINDDIQNKQISVDAVVGETREELNQTKKDFNLFKNQQENNQKMDNNKYNQMEENSMFLKQFFNQSLNNNEHLTSFLLSLQEQQNYKRTSSDEDSKSSSDEELDRNKKQIKQKQFQIGNIGDFEEVLCVKTSDKKLKYFPKHRQQKKKIKKSLSFQQKKSYNKDSIITPVQEKFKGIQLQKIDNKLNIVQEIEEKYKFPLLNDQQFDVKKINEEQNNRKKQSFHMLQSQKSQQSLPNFDITEENEEDEIEFVEEKNIQNSEYKFNLKSPQESPILPKKQRQSINMLCSNESFNNNNTLFKRSNFSQDCNRQQNDQVQEKQEQSQNDFNNKKEQNQQQNYKDSCEQEDEEEQDDDKLLLQSLSPSWKNKSNKVALARKIQQGKGDNLSSHSSNNQQNLSSLPTINQNSSLGGPELNNISHRNDHIQEKNQYMEDSQNSIKLMNASYNILSQSIEIQRKKSASSLLERRLRNNSACLNTISSSNQQQKRLQQQIAEQKKQSFIVPSNKMVYDKEEFDRKDNYSNFLTYRPCYMEFFAVNFFRKMMQQYFQNFDEKYSFDQKRNSDKNNLQNTQQIEEFFSINSFIFQNVANSYTLAKIKGLQYFIKKQILSQKKNQQQEKNIQTQNSEAEFQNIQSQIYSEVSYPYFEFSLEQIMNYYSDNATIFKNEPPIYDENNRKLLVSALYKTNLIDMIGSYNLQVHPQFKVQQGDQKFKKSFNGFFSVGAHLQQIWSMFWINIQNEMTNISLAQKSADSQNQTKNQNYLSQLIEKSMMKIVDILCQNPAEKFNISKQKGFIQEGNDADFIIWDPFSIKHFDLKEYEQEYKKDFNKQQQQNSSKNQSQNIQKKQDNDKIEKNFNQLNLNEKNELQQENIICNENLSNFDGDIDIQSYWESKSYKTHLYNKRKLYGEIYNVFIRGQEVYRKNENSQKFNNEFKSKQIKQN</sequence>
<proteinExistence type="predicted"/>
<feature type="compositionally biased region" description="Basic and acidic residues" evidence="1">
    <location>
        <begin position="388"/>
        <end position="406"/>
    </location>
</feature>
<gene>
    <name evidence="3" type="ORF">PPERSA_00901</name>
</gene>
<dbReference type="Gene3D" id="2.30.40.10">
    <property type="entry name" value="Urease, subunit C, domain 1"/>
    <property type="match status" value="1"/>
</dbReference>
<reference evidence="3 4" key="1">
    <citation type="journal article" date="2015" name="Sci. Rep.">
        <title>Genome of the facultative scuticociliatosis pathogen Pseudocohnilembus persalinus provides insight into its virulence through horizontal gene transfer.</title>
        <authorList>
            <person name="Xiong J."/>
            <person name="Wang G."/>
            <person name="Cheng J."/>
            <person name="Tian M."/>
            <person name="Pan X."/>
            <person name="Warren A."/>
            <person name="Jiang C."/>
            <person name="Yuan D."/>
            <person name="Miao W."/>
        </authorList>
    </citation>
    <scope>NUCLEOTIDE SEQUENCE [LARGE SCALE GENOMIC DNA]</scope>
    <source>
        <strain evidence="3">36N120E</strain>
    </source>
</reference>
<evidence type="ECO:0000256" key="1">
    <source>
        <dbReference type="SAM" id="MobiDB-lite"/>
    </source>
</evidence>
<organism evidence="3 4">
    <name type="scientific">Pseudocohnilembus persalinus</name>
    <name type="common">Ciliate</name>
    <dbReference type="NCBI Taxonomy" id="266149"/>
    <lineage>
        <taxon>Eukaryota</taxon>
        <taxon>Sar</taxon>
        <taxon>Alveolata</taxon>
        <taxon>Ciliophora</taxon>
        <taxon>Intramacronucleata</taxon>
        <taxon>Oligohymenophorea</taxon>
        <taxon>Scuticociliatia</taxon>
        <taxon>Philasterida</taxon>
        <taxon>Pseudocohnilembidae</taxon>
        <taxon>Pseudocohnilembus</taxon>
    </lineage>
</organism>
<feature type="region of interest" description="Disordered" evidence="1">
    <location>
        <begin position="384"/>
        <end position="410"/>
    </location>
</feature>
<evidence type="ECO:0000313" key="3">
    <source>
        <dbReference type="EMBL" id="KRX00674.1"/>
    </source>
</evidence>
<feature type="region of interest" description="Disordered" evidence="1">
    <location>
        <begin position="1124"/>
        <end position="1148"/>
    </location>
</feature>
<feature type="region of interest" description="Disordered" evidence="1">
    <location>
        <begin position="516"/>
        <end position="538"/>
    </location>
</feature>
<dbReference type="Pfam" id="PF01979">
    <property type="entry name" value="Amidohydro_1"/>
    <property type="match status" value="1"/>
</dbReference>
<accession>A0A0V0QEP3</accession>
<dbReference type="GO" id="GO:0006145">
    <property type="term" value="P:purine nucleobase catabolic process"/>
    <property type="evidence" value="ECO:0007669"/>
    <property type="project" value="TreeGrafter"/>
</dbReference>
<feature type="compositionally biased region" description="Acidic residues" evidence="1">
    <location>
        <begin position="643"/>
        <end position="652"/>
    </location>
</feature>
<dbReference type="SUPFAM" id="SSF51338">
    <property type="entry name" value="Composite domain of metallo-dependent hydrolases"/>
    <property type="match status" value="1"/>
</dbReference>
<dbReference type="OrthoDB" id="1924787at2759"/>
<comment type="caution">
    <text evidence="3">The sequence shown here is derived from an EMBL/GenBank/DDBJ whole genome shotgun (WGS) entry which is preliminary data.</text>
</comment>
<dbReference type="InParanoid" id="A0A0V0QEP3"/>
<dbReference type="OMA" id="NQIITIC"/>
<dbReference type="SUPFAM" id="SSF51556">
    <property type="entry name" value="Metallo-dependent hydrolases"/>
    <property type="match status" value="1"/>
</dbReference>
<feature type="compositionally biased region" description="Low complexity" evidence="1">
    <location>
        <begin position="684"/>
        <end position="699"/>
    </location>
</feature>
<keyword evidence="4" id="KW-1185">Reference proteome</keyword>
<dbReference type="InterPro" id="IPR011059">
    <property type="entry name" value="Metal-dep_hydrolase_composite"/>
</dbReference>
<dbReference type="AlphaFoldDB" id="A0A0V0QEP3"/>
<dbReference type="GO" id="GO:0004038">
    <property type="term" value="F:allantoinase activity"/>
    <property type="evidence" value="ECO:0007669"/>
    <property type="project" value="TreeGrafter"/>
</dbReference>
<evidence type="ECO:0000259" key="2">
    <source>
        <dbReference type="Pfam" id="PF01979"/>
    </source>
</evidence>
<protein>
    <submittedName>
        <fullName evidence="3">Metal-dependent hydrolase, composite domain</fullName>
    </submittedName>
</protein>
<dbReference type="Proteomes" id="UP000054937">
    <property type="component" value="Unassembled WGS sequence"/>
</dbReference>
<feature type="region of interest" description="Disordered" evidence="1">
    <location>
        <begin position="606"/>
        <end position="653"/>
    </location>
</feature>
<dbReference type="EMBL" id="LDAU01000183">
    <property type="protein sequence ID" value="KRX00674.1"/>
    <property type="molecule type" value="Genomic_DNA"/>
</dbReference>
<dbReference type="InterPro" id="IPR050138">
    <property type="entry name" value="DHOase/Allantoinase_Hydrolase"/>
</dbReference>
<feature type="compositionally biased region" description="Low complexity" evidence="1">
    <location>
        <begin position="1127"/>
        <end position="1142"/>
    </location>
</feature>
<dbReference type="PANTHER" id="PTHR43668:SF2">
    <property type="entry name" value="ALLANTOINASE"/>
    <property type="match status" value="1"/>
</dbReference>
<dbReference type="GO" id="GO:0005737">
    <property type="term" value="C:cytoplasm"/>
    <property type="evidence" value="ECO:0007669"/>
    <property type="project" value="TreeGrafter"/>
</dbReference>